<dbReference type="AlphaFoldDB" id="A0A6A5JWK3"/>
<dbReference type="Gene3D" id="1.20.1080.10">
    <property type="entry name" value="Glycerol uptake facilitator protein"/>
    <property type="match status" value="1"/>
</dbReference>
<keyword evidence="6" id="KW-0813">Transport</keyword>
<name>A0A6A5JWK3_9PLEO</name>
<dbReference type="Proteomes" id="UP000800040">
    <property type="component" value="Unassembled WGS sequence"/>
</dbReference>
<evidence type="ECO:0000313" key="10">
    <source>
        <dbReference type="Proteomes" id="UP000800040"/>
    </source>
</evidence>
<protein>
    <submittedName>
        <fullName evidence="9">Aquaporin-like protein</fullName>
    </submittedName>
</protein>
<keyword evidence="3 6" id="KW-0812">Transmembrane</keyword>
<dbReference type="PANTHER" id="PTHR19139:SF199">
    <property type="entry name" value="MIP17260P"/>
    <property type="match status" value="1"/>
</dbReference>
<dbReference type="EMBL" id="ML975474">
    <property type="protein sequence ID" value="KAF1829005.1"/>
    <property type="molecule type" value="Genomic_DNA"/>
</dbReference>
<evidence type="ECO:0000256" key="3">
    <source>
        <dbReference type="ARBA" id="ARBA00022692"/>
    </source>
</evidence>
<feature type="transmembrane region" description="Helical" evidence="8">
    <location>
        <begin position="34"/>
        <end position="52"/>
    </location>
</feature>
<evidence type="ECO:0000256" key="7">
    <source>
        <dbReference type="SAM" id="MobiDB-lite"/>
    </source>
</evidence>
<keyword evidence="5 8" id="KW-0472">Membrane</keyword>
<dbReference type="OrthoDB" id="3222at2759"/>
<accession>A0A6A5JWK3</accession>
<evidence type="ECO:0000256" key="6">
    <source>
        <dbReference type="RuleBase" id="RU000477"/>
    </source>
</evidence>
<evidence type="ECO:0000313" key="9">
    <source>
        <dbReference type="EMBL" id="KAF1829005.1"/>
    </source>
</evidence>
<dbReference type="Pfam" id="PF00230">
    <property type="entry name" value="MIP"/>
    <property type="match status" value="1"/>
</dbReference>
<dbReference type="InterPro" id="IPR000425">
    <property type="entry name" value="MIP"/>
</dbReference>
<feature type="region of interest" description="Disordered" evidence="7">
    <location>
        <begin position="1"/>
        <end position="26"/>
    </location>
</feature>
<dbReference type="InterPro" id="IPR034294">
    <property type="entry name" value="Aquaporin_transptr"/>
</dbReference>
<feature type="transmembrane region" description="Helical" evidence="8">
    <location>
        <begin position="124"/>
        <end position="144"/>
    </location>
</feature>
<evidence type="ECO:0000256" key="2">
    <source>
        <dbReference type="ARBA" id="ARBA00006175"/>
    </source>
</evidence>
<dbReference type="GO" id="GO:0005886">
    <property type="term" value="C:plasma membrane"/>
    <property type="evidence" value="ECO:0007669"/>
    <property type="project" value="TreeGrafter"/>
</dbReference>
<dbReference type="SUPFAM" id="SSF81338">
    <property type="entry name" value="Aquaporin-like"/>
    <property type="match status" value="1"/>
</dbReference>
<reference evidence="9" key="1">
    <citation type="submission" date="2020-01" db="EMBL/GenBank/DDBJ databases">
        <authorList>
            <consortium name="DOE Joint Genome Institute"/>
            <person name="Haridas S."/>
            <person name="Albert R."/>
            <person name="Binder M."/>
            <person name="Bloem J."/>
            <person name="Labutti K."/>
            <person name="Salamov A."/>
            <person name="Andreopoulos B."/>
            <person name="Baker S.E."/>
            <person name="Barry K."/>
            <person name="Bills G."/>
            <person name="Bluhm B.H."/>
            <person name="Cannon C."/>
            <person name="Castanera R."/>
            <person name="Culley D.E."/>
            <person name="Daum C."/>
            <person name="Ezra D."/>
            <person name="Gonzalez J.B."/>
            <person name="Henrissat B."/>
            <person name="Kuo A."/>
            <person name="Liang C."/>
            <person name="Lipzen A."/>
            <person name="Lutzoni F."/>
            <person name="Magnuson J."/>
            <person name="Mondo S."/>
            <person name="Nolan M."/>
            <person name="Ohm R."/>
            <person name="Pangilinan J."/>
            <person name="Park H.-J."/>
            <person name="Ramirez L."/>
            <person name="Alfaro M."/>
            <person name="Sun H."/>
            <person name="Tritt A."/>
            <person name="Yoshinaga Y."/>
            <person name="Zwiers L.-H."/>
            <person name="Turgeon B.G."/>
            <person name="Goodwin S.B."/>
            <person name="Spatafora J.W."/>
            <person name="Crous P.W."/>
            <person name="Grigoriev I.V."/>
        </authorList>
    </citation>
    <scope>NUCLEOTIDE SEQUENCE</scope>
    <source>
        <strain evidence="9">P77</strain>
    </source>
</reference>
<evidence type="ECO:0000256" key="5">
    <source>
        <dbReference type="ARBA" id="ARBA00023136"/>
    </source>
</evidence>
<proteinExistence type="inferred from homology"/>
<feature type="transmembrane region" description="Helical" evidence="8">
    <location>
        <begin position="164"/>
        <end position="182"/>
    </location>
</feature>
<evidence type="ECO:0000256" key="4">
    <source>
        <dbReference type="ARBA" id="ARBA00022989"/>
    </source>
</evidence>
<dbReference type="PANTHER" id="PTHR19139">
    <property type="entry name" value="AQUAPORIN TRANSPORTER"/>
    <property type="match status" value="1"/>
</dbReference>
<dbReference type="PRINTS" id="PR00783">
    <property type="entry name" value="MINTRINSICP"/>
</dbReference>
<organism evidence="9 10">
    <name type="scientific">Decorospora gaudefroyi</name>
    <dbReference type="NCBI Taxonomy" id="184978"/>
    <lineage>
        <taxon>Eukaryota</taxon>
        <taxon>Fungi</taxon>
        <taxon>Dikarya</taxon>
        <taxon>Ascomycota</taxon>
        <taxon>Pezizomycotina</taxon>
        <taxon>Dothideomycetes</taxon>
        <taxon>Pleosporomycetidae</taxon>
        <taxon>Pleosporales</taxon>
        <taxon>Pleosporineae</taxon>
        <taxon>Pleosporaceae</taxon>
        <taxon>Decorospora</taxon>
    </lineage>
</organism>
<keyword evidence="4 8" id="KW-1133">Transmembrane helix</keyword>
<dbReference type="GO" id="GO:0015250">
    <property type="term" value="F:water channel activity"/>
    <property type="evidence" value="ECO:0007669"/>
    <property type="project" value="TreeGrafter"/>
</dbReference>
<comment type="subcellular location">
    <subcellularLocation>
        <location evidence="1">Membrane</location>
        <topology evidence="1">Multi-pass membrane protein</topology>
    </subcellularLocation>
</comment>
<evidence type="ECO:0000256" key="1">
    <source>
        <dbReference type="ARBA" id="ARBA00004141"/>
    </source>
</evidence>
<keyword evidence="10" id="KW-1185">Reference proteome</keyword>
<evidence type="ECO:0000256" key="8">
    <source>
        <dbReference type="SAM" id="Phobius"/>
    </source>
</evidence>
<gene>
    <name evidence="9" type="ORF">BDW02DRAFT_510970</name>
</gene>
<sequence length="190" mass="20680">MSVKDHEADLPSYRASAEHHSEDRRRHHNIRTEITAFLGELIGTFMFLSLAFSRTQIALNATNTNNLTASANSMPNVKKLLYISFTFGVSLAINVGIFADVSGGKFNPAVSLAKKKLCTRNPRPAIVAQLLASMAAAGFVLALLPGPLTIETKLDASISITRGLFLEAFVTSQLVLTILITLRNKQIKQI</sequence>
<comment type="similarity">
    <text evidence="2 6">Belongs to the MIP/aquaporin (TC 1.A.8) family.</text>
</comment>
<feature type="transmembrane region" description="Helical" evidence="8">
    <location>
        <begin position="80"/>
        <end position="103"/>
    </location>
</feature>
<dbReference type="InterPro" id="IPR023271">
    <property type="entry name" value="Aquaporin-like"/>
</dbReference>